<sequence>MPDKLHPSRSEPPTIDALSAAWVMKVRLPEWGAQPVNPSVL</sequence>
<keyword evidence="2" id="KW-1185">Reference proteome</keyword>
<organism evidence="1 2">
    <name type="scientific">Azospirillum picis</name>
    <dbReference type="NCBI Taxonomy" id="488438"/>
    <lineage>
        <taxon>Bacteria</taxon>
        <taxon>Pseudomonadati</taxon>
        <taxon>Pseudomonadota</taxon>
        <taxon>Alphaproteobacteria</taxon>
        <taxon>Rhodospirillales</taxon>
        <taxon>Azospirillaceae</taxon>
        <taxon>Azospirillum</taxon>
    </lineage>
</organism>
<name>A0ABU0MV44_9PROT</name>
<dbReference type="Proteomes" id="UP001244552">
    <property type="component" value="Unassembled WGS sequence"/>
</dbReference>
<evidence type="ECO:0000313" key="2">
    <source>
        <dbReference type="Proteomes" id="UP001244552"/>
    </source>
</evidence>
<reference evidence="1 2" key="1">
    <citation type="submission" date="2023-07" db="EMBL/GenBank/DDBJ databases">
        <title>Genomic Encyclopedia of Type Strains, Phase IV (KMG-IV): sequencing the most valuable type-strain genomes for metagenomic binning, comparative biology and taxonomic classification.</title>
        <authorList>
            <person name="Goeker M."/>
        </authorList>
    </citation>
    <scope>NUCLEOTIDE SEQUENCE [LARGE SCALE GENOMIC DNA]</scope>
    <source>
        <strain evidence="1 2">DSM 19922</strain>
    </source>
</reference>
<evidence type="ECO:0000313" key="1">
    <source>
        <dbReference type="EMBL" id="MDQ0537369.1"/>
    </source>
</evidence>
<gene>
    <name evidence="1" type="ORF">QO018_006273</name>
</gene>
<dbReference type="EMBL" id="JAUSVU010000045">
    <property type="protein sequence ID" value="MDQ0537369.1"/>
    <property type="molecule type" value="Genomic_DNA"/>
</dbReference>
<protein>
    <submittedName>
        <fullName evidence="1">Uncharacterized protein</fullName>
    </submittedName>
</protein>
<proteinExistence type="predicted"/>
<accession>A0ABU0MV44</accession>
<dbReference type="RefSeq" id="WP_281415109.1">
    <property type="nucleotide sequence ID" value="NZ_JAGINO010000042.1"/>
</dbReference>
<comment type="caution">
    <text evidence="1">The sequence shown here is derived from an EMBL/GenBank/DDBJ whole genome shotgun (WGS) entry which is preliminary data.</text>
</comment>